<name>A0ABQ1S5G0_9SPHN</name>
<keyword evidence="2" id="KW-0732">Signal</keyword>
<proteinExistence type="predicted"/>
<sequence>MKIAALTALLLATGTAVFAQDVPTAGATTETTTTTTVPTANGNGAEVSRTTETTTTTDDAGSVSTTASTQQSVTTPSGITNTVNRAIDALGKTTTTTGHVKADASAHVHPSTPKKPK</sequence>
<comment type="caution">
    <text evidence="3">The sequence shown here is derived from an EMBL/GenBank/DDBJ whole genome shotgun (WGS) entry which is preliminary data.</text>
</comment>
<feature type="region of interest" description="Disordered" evidence="1">
    <location>
        <begin position="21"/>
        <end position="117"/>
    </location>
</feature>
<evidence type="ECO:0000313" key="4">
    <source>
        <dbReference type="Proteomes" id="UP000619041"/>
    </source>
</evidence>
<feature type="compositionally biased region" description="Low complexity" evidence="1">
    <location>
        <begin position="21"/>
        <end position="77"/>
    </location>
</feature>
<gene>
    <name evidence="3" type="ORF">GCM10011515_13610</name>
</gene>
<organism evidence="3 4">
    <name type="scientific">Tsuneonella deserti</name>
    <dbReference type="NCBI Taxonomy" id="2035528"/>
    <lineage>
        <taxon>Bacteria</taxon>
        <taxon>Pseudomonadati</taxon>
        <taxon>Pseudomonadota</taxon>
        <taxon>Alphaproteobacteria</taxon>
        <taxon>Sphingomonadales</taxon>
        <taxon>Erythrobacteraceae</taxon>
        <taxon>Tsuneonella</taxon>
    </lineage>
</organism>
<protein>
    <submittedName>
        <fullName evidence="3">Uncharacterized protein</fullName>
    </submittedName>
</protein>
<evidence type="ECO:0000256" key="1">
    <source>
        <dbReference type="SAM" id="MobiDB-lite"/>
    </source>
</evidence>
<feature type="chain" id="PRO_5046731422" evidence="2">
    <location>
        <begin position="20"/>
        <end position="117"/>
    </location>
</feature>
<dbReference type="RefSeq" id="WP_188644452.1">
    <property type="nucleotide sequence ID" value="NZ_BMKL01000001.1"/>
</dbReference>
<evidence type="ECO:0000256" key="2">
    <source>
        <dbReference type="SAM" id="SignalP"/>
    </source>
</evidence>
<keyword evidence="4" id="KW-1185">Reference proteome</keyword>
<dbReference type="EMBL" id="BMKL01000001">
    <property type="protein sequence ID" value="GGD95068.1"/>
    <property type="molecule type" value="Genomic_DNA"/>
</dbReference>
<feature type="signal peptide" evidence="2">
    <location>
        <begin position="1"/>
        <end position="19"/>
    </location>
</feature>
<accession>A0ABQ1S5G0</accession>
<evidence type="ECO:0000313" key="3">
    <source>
        <dbReference type="EMBL" id="GGD95068.1"/>
    </source>
</evidence>
<dbReference type="Proteomes" id="UP000619041">
    <property type="component" value="Unassembled WGS sequence"/>
</dbReference>
<reference evidence="4" key="1">
    <citation type="journal article" date="2019" name="Int. J. Syst. Evol. Microbiol.">
        <title>The Global Catalogue of Microorganisms (GCM) 10K type strain sequencing project: providing services to taxonomists for standard genome sequencing and annotation.</title>
        <authorList>
            <consortium name="The Broad Institute Genomics Platform"/>
            <consortium name="The Broad Institute Genome Sequencing Center for Infectious Disease"/>
            <person name="Wu L."/>
            <person name="Ma J."/>
        </authorList>
    </citation>
    <scope>NUCLEOTIDE SEQUENCE [LARGE SCALE GENOMIC DNA]</scope>
    <source>
        <strain evidence="4">CGMCC 1.15959</strain>
    </source>
</reference>